<dbReference type="SFLD" id="SFLDG01384">
    <property type="entry name" value="thioether_bond_formation_requi"/>
    <property type="match status" value="1"/>
</dbReference>
<dbReference type="InterPro" id="IPR017896">
    <property type="entry name" value="4Fe4S_Fe-S-bd"/>
</dbReference>
<dbReference type="RefSeq" id="WP_211533121.1">
    <property type="nucleotide sequence ID" value="NZ_CP058560.1"/>
</dbReference>
<dbReference type="NCBIfam" id="TIGR04085">
    <property type="entry name" value="rSAM_more_4Fe4S"/>
    <property type="match status" value="1"/>
</dbReference>
<comment type="cofactor">
    <cofactor evidence="1">
        <name>[4Fe-4S] cluster</name>
        <dbReference type="ChEBI" id="CHEBI:49883"/>
    </cofactor>
</comment>
<accession>A0A8T8K6F8</accession>
<gene>
    <name evidence="9" type="ORF">HYG87_10550</name>
</gene>
<protein>
    <submittedName>
        <fullName evidence="9">TIGR04083 family peptide-modifying radical SAM enzyme</fullName>
    </submittedName>
</protein>
<dbReference type="InterPro" id="IPR058240">
    <property type="entry name" value="rSAM_sf"/>
</dbReference>
<keyword evidence="4" id="KW-0408">Iron</keyword>
<evidence type="ECO:0000313" key="10">
    <source>
        <dbReference type="Proteomes" id="UP000681041"/>
    </source>
</evidence>
<dbReference type="NCBIfam" id="TIGR04083">
    <property type="entry name" value="rSAM_pep_methan"/>
    <property type="match status" value="1"/>
</dbReference>
<dbReference type="SUPFAM" id="SSF102114">
    <property type="entry name" value="Radical SAM enzymes"/>
    <property type="match status" value="1"/>
</dbReference>
<dbReference type="InterPro" id="IPR007197">
    <property type="entry name" value="rSAM"/>
</dbReference>
<dbReference type="InterPro" id="IPR047602">
    <property type="entry name" value="SPASM_CteB-like"/>
</dbReference>
<keyword evidence="3" id="KW-0479">Metal-binding</keyword>
<keyword evidence="10" id="KW-1185">Reference proteome</keyword>
<dbReference type="Pfam" id="PF13186">
    <property type="entry name" value="SPASM"/>
    <property type="match status" value="1"/>
</dbReference>
<dbReference type="AlphaFoldDB" id="A0A8T8K6F8"/>
<dbReference type="Gene3D" id="3.20.20.70">
    <property type="entry name" value="Aldolase class I"/>
    <property type="match status" value="1"/>
</dbReference>
<feature type="domain" description="4Fe-4S ferredoxin-type" evidence="7">
    <location>
        <begin position="292"/>
        <end position="323"/>
    </location>
</feature>
<comment type="similarity">
    <text evidence="6">Belongs to the radical SAM superfamily. Anaerobic sulfatase-maturating enzyme family.</text>
</comment>
<dbReference type="PROSITE" id="PS51918">
    <property type="entry name" value="RADICAL_SAM"/>
    <property type="match status" value="1"/>
</dbReference>
<evidence type="ECO:0000256" key="4">
    <source>
        <dbReference type="ARBA" id="ARBA00023004"/>
    </source>
</evidence>
<feature type="domain" description="Radical SAM core" evidence="8">
    <location>
        <begin position="1"/>
        <end position="211"/>
    </location>
</feature>
<dbReference type="PANTHER" id="PTHR43273">
    <property type="entry name" value="ANAEROBIC SULFATASE-MATURATING ENZYME HOMOLOG ASLB-RELATED"/>
    <property type="match status" value="1"/>
</dbReference>
<evidence type="ECO:0000259" key="7">
    <source>
        <dbReference type="PROSITE" id="PS51379"/>
    </source>
</evidence>
<dbReference type="PANTHER" id="PTHR43273:SF3">
    <property type="entry name" value="ANAEROBIC SULFATASE-MATURATING ENZYME HOMOLOG ASLB-RELATED"/>
    <property type="match status" value="1"/>
</dbReference>
<evidence type="ECO:0000259" key="8">
    <source>
        <dbReference type="PROSITE" id="PS51918"/>
    </source>
</evidence>
<dbReference type="SFLD" id="SFLDG01072">
    <property type="entry name" value="dehydrogenase_like"/>
    <property type="match status" value="1"/>
</dbReference>
<reference evidence="9" key="1">
    <citation type="submission" date="2020-07" db="EMBL/GenBank/DDBJ databases">
        <title>Methanobacterium. sp. MethCan genome.</title>
        <authorList>
            <person name="Postec A."/>
            <person name="Quemeneur M."/>
        </authorList>
    </citation>
    <scope>NUCLEOTIDE SEQUENCE</scope>
    <source>
        <strain evidence="9">MethCAN</strain>
    </source>
</reference>
<dbReference type="SFLD" id="SFLDG01067">
    <property type="entry name" value="SPASM/twitch_domain_containing"/>
    <property type="match status" value="1"/>
</dbReference>
<dbReference type="InterPro" id="IPR023885">
    <property type="entry name" value="4Fe4S-binding_SPASM_dom"/>
</dbReference>
<dbReference type="CDD" id="cd21124">
    <property type="entry name" value="SPASM_CteB-like"/>
    <property type="match status" value="1"/>
</dbReference>
<sequence>MAFHVMIIPSMDCPSNCSYCWGVDKESDLMSLETIEEVVKWLKNFRKGPVTFTFHGGEPLLAGYDFYKKSLPLLSQQLSHLKPAFAIQTNLWLMNEELAQLFAEYNIPIGSSLDGPQDINDFQRGKGYYEKTMQGYKIAREKGLRVSFISTFTSHSIKLKEEIFKFFLDNNLDLKLHPALPSLRSENPDKWSISPEEYGELLVYLLDEYLEHIDDIEIKNIDHLCKGVFMRRGVVCTYADCVGDTFAIGPDGNIYPCYRFVGMEEYVMGHVSNNPTMEELSQSPAWKSLHQWMDLVDEECAECKYIKFCRGGCPYNALTLDKKTRKMKIDGVDHQCEAYKIIFSEISNRANKEFLSSSIPLFGGSKPKSKKASIMDLMLKSS</sequence>
<dbReference type="PROSITE" id="PS51379">
    <property type="entry name" value="4FE4S_FER_2"/>
    <property type="match status" value="1"/>
</dbReference>
<evidence type="ECO:0000256" key="2">
    <source>
        <dbReference type="ARBA" id="ARBA00022691"/>
    </source>
</evidence>
<dbReference type="Proteomes" id="UP000681041">
    <property type="component" value="Chromosome"/>
</dbReference>
<keyword evidence="2" id="KW-0949">S-adenosyl-L-methionine</keyword>
<dbReference type="InterPro" id="IPR023867">
    <property type="entry name" value="Sulphatase_maturase_rSAM"/>
</dbReference>
<dbReference type="KEGG" id="meme:HYG87_10550"/>
<evidence type="ECO:0000256" key="3">
    <source>
        <dbReference type="ARBA" id="ARBA00022723"/>
    </source>
</evidence>
<evidence type="ECO:0000313" key="9">
    <source>
        <dbReference type="EMBL" id="QUH24164.1"/>
    </source>
</evidence>
<dbReference type="OrthoDB" id="5620at2157"/>
<dbReference type="GeneID" id="64821209"/>
<dbReference type="SMART" id="SM00729">
    <property type="entry name" value="Elp3"/>
    <property type="match status" value="1"/>
</dbReference>
<dbReference type="GO" id="GO:0016491">
    <property type="term" value="F:oxidoreductase activity"/>
    <property type="evidence" value="ECO:0007669"/>
    <property type="project" value="InterPro"/>
</dbReference>
<dbReference type="EMBL" id="CP058560">
    <property type="protein sequence ID" value="QUH24164.1"/>
    <property type="molecule type" value="Genomic_DNA"/>
</dbReference>
<dbReference type="GO" id="GO:0051536">
    <property type="term" value="F:iron-sulfur cluster binding"/>
    <property type="evidence" value="ECO:0007669"/>
    <property type="project" value="UniProtKB-KW"/>
</dbReference>
<evidence type="ECO:0000256" key="1">
    <source>
        <dbReference type="ARBA" id="ARBA00001966"/>
    </source>
</evidence>
<keyword evidence="5" id="KW-0411">Iron-sulfur</keyword>
<evidence type="ECO:0000256" key="5">
    <source>
        <dbReference type="ARBA" id="ARBA00023014"/>
    </source>
</evidence>
<dbReference type="InterPro" id="IPR013785">
    <property type="entry name" value="Aldolase_TIM"/>
</dbReference>
<dbReference type="InterPro" id="IPR006638">
    <property type="entry name" value="Elp3/MiaA/NifB-like_rSAM"/>
</dbReference>
<dbReference type="CDD" id="cd01335">
    <property type="entry name" value="Radical_SAM"/>
    <property type="match status" value="1"/>
</dbReference>
<name>A0A8T8K6F8_9EURY</name>
<dbReference type="Pfam" id="PF04055">
    <property type="entry name" value="Radical_SAM"/>
    <property type="match status" value="1"/>
</dbReference>
<dbReference type="SFLD" id="SFLDS00029">
    <property type="entry name" value="Radical_SAM"/>
    <property type="match status" value="1"/>
</dbReference>
<dbReference type="SFLD" id="SFLDG01386">
    <property type="entry name" value="main_SPASM_domain-containing"/>
    <property type="match status" value="1"/>
</dbReference>
<organism evidence="9 10">
    <name type="scientific">Methanobacterium alkalithermotolerans</name>
    <dbReference type="NCBI Taxonomy" id="2731220"/>
    <lineage>
        <taxon>Archaea</taxon>
        <taxon>Methanobacteriati</taxon>
        <taxon>Methanobacteriota</taxon>
        <taxon>Methanomada group</taxon>
        <taxon>Methanobacteria</taxon>
        <taxon>Methanobacteriales</taxon>
        <taxon>Methanobacteriaceae</taxon>
        <taxon>Methanobacterium</taxon>
    </lineage>
</organism>
<evidence type="ECO:0000256" key="6">
    <source>
        <dbReference type="ARBA" id="ARBA00023601"/>
    </source>
</evidence>
<dbReference type="InterPro" id="IPR024018">
    <property type="entry name" value="CHP04083_rSAM"/>
</dbReference>
<proteinExistence type="inferred from homology"/>
<dbReference type="GO" id="GO:0046872">
    <property type="term" value="F:metal ion binding"/>
    <property type="evidence" value="ECO:0007669"/>
    <property type="project" value="UniProtKB-KW"/>
</dbReference>